<evidence type="ECO:0000256" key="1">
    <source>
        <dbReference type="ARBA" id="ARBA00007549"/>
    </source>
</evidence>
<dbReference type="InterPro" id="IPR008936">
    <property type="entry name" value="Rho_GTPase_activation_prot"/>
</dbReference>
<dbReference type="Gene3D" id="1.10.555.10">
    <property type="entry name" value="Rho GTPase activation protein"/>
    <property type="match status" value="1"/>
</dbReference>
<accession>A0A8C1Q3T1</accession>
<dbReference type="GO" id="GO:0007165">
    <property type="term" value="P:signal transduction"/>
    <property type="evidence" value="ECO:0007669"/>
    <property type="project" value="InterPro"/>
</dbReference>
<feature type="compositionally biased region" description="Basic residues" evidence="3">
    <location>
        <begin position="281"/>
        <end position="290"/>
    </location>
</feature>
<dbReference type="PANTHER" id="PTHR15904:SF18">
    <property type="entry name" value="PROTEIN FAM13A"/>
    <property type="match status" value="1"/>
</dbReference>
<feature type="region of interest" description="Disordered" evidence="3">
    <location>
        <begin position="407"/>
        <end position="447"/>
    </location>
</feature>
<organism evidence="5 6">
    <name type="scientific">Cyprinus carpio</name>
    <name type="common">Common carp</name>
    <dbReference type="NCBI Taxonomy" id="7962"/>
    <lineage>
        <taxon>Eukaryota</taxon>
        <taxon>Metazoa</taxon>
        <taxon>Chordata</taxon>
        <taxon>Craniata</taxon>
        <taxon>Vertebrata</taxon>
        <taxon>Euteleostomi</taxon>
        <taxon>Actinopterygii</taxon>
        <taxon>Neopterygii</taxon>
        <taxon>Teleostei</taxon>
        <taxon>Ostariophysi</taxon>
        <taxon>Cypriniformes</taxon>
        <taxon>Cyprinidae</taxon>
        <taxon>Cyprininae</taxon>
        <taxon>Cyprinus</taxon>
    </lineage>
</organism>
<feature type="compositionally biased region" description="Polar residues" evidence="3">
    <location>
        <begin position="407"/>
        <end position="427"/>
    </location>
</feature>
<feature type="region of interest" description="Disordered" evidence="3">
    <location>
        <begin position="716"/>
        <end position="758"/>
    </location>
</feature>
<dbReference type="InterPro" id="IPR039102">
    <property type="entry name" value="FAM13"/>
</dbReference>
<feature type="domain" description="Rho-GAP" evidence="4">
    <location>
        <begin position="46"/>
        <end position="234"/>
    </location>
</feature>
<feature type="compositionally biased region" description="Basic and acidic residues" evidence="3">
    <location>
        <begin position="742"/>
        <end position="751"/>
    </location>
</feature>
<feature type="compositionally biased region" description="Polar residues" evidence="3">
    <location>
        <begin position="729"/>
        <end position="740"/>
    </location>
</feature>
<keyword evidence="2" id="KW-0175">Coiled coil</keyword>
<dbReference type="PANTHER" id="PTHR15904">
    <property type="entry name" value="FAM13"/>
    <property type="match status" value="1"/>
</dbReference>
<evidence type="ECO:0000256" key="2">
    <source>
        <dbReference type="SAM" id="Coils"/>
    </source>
</evidence>
<dbReference type="InterPro" id="IPR000198">
    <property type="entry name" value="RhoGAP_dom"/>
</dbReference>
<comment type="similarity">
    <text evidence="1">Belongs to the FAM13 family.</text>
</comment>
<dbReference type="SMART" id="SM00324">
    <property type="entry name" value="RhoGAP"/>
    <property type="match status" value="1"/>
</dbReference>
<dbReference type="PROSITE" id="PS50238">
    <property type="entry name" value="RHOGAP"/>
    <property type="match status" value="1"/>
</dbReference>
<keyword evidence="6" id="KW-1185">Reference proteome</keyword>
<dbReference type="InterPro" id="IPR059029">
    <property type="entry name" value="FAM13A_dom"/>
</dbReference>
<reference evidence="5" key="1">
    <citation type="submission" date="2025-08" db="UniProtKB">
        <authorList>
            <consortium name="Ensembl"/>
        </authorList>
    </citation>
    <scope>IDENTIFICATION</scope>
</reference>
<dbReference type="SUPFAM" id="SSF48350">
    <property type="entry name" value="GTPase activation domain, GAP"/>
    <property type="match status" value="1"/>
</dbReference>
<evidence type="ECO:0000256" key="3">
    <source>
        <dbReference type="SAM" id="MobiDB-lite"/>
    </source>
</evidence>
<evidence type="ECO:0000313" key="6">
    <source>
        <dbReference type="Proteomes" id="UP000694427"/>
    </source>
</evidence>
<protein>
    <submittedName>
        <fullName evidence="5">Family with sequence similarity 13 member A</fullName>
    </submittedName>
</protein>
<feature type="compositionally biased region" description="Basic and acidic residues" evidence="3">
    <location>
        <begin position="437"/>
        <end position="447"/>
    </location>
</feature>
<feature type="region of interest" description="Disordered" evidence="3">
    <location>
        <begin position="619"/>
        <end position="652"/>
    </location>
</feature>
<sequence>MGAGAITICHNKAAVQIKEDMKRMVQLPMIKPSPATATAGKKVFGVSLLELRDLGLVKDGVPVVVRSMVEYLEKHGLHLEGLFRVNGSVRTVDNLRQRFDGGEEVDLHQDADTCAVASLLKQFFRDLPEGLIHPSIHSPLIQLYQESSEGDFCKDLRELLLQLPDIHYSLLHYLCHFLSQVEQEHAHNRMTATNLATVFGPNVFHVSSGFDGIREQNICNNIMAKLIQNYSAIFEPVVERRLIEGKPSNLIIVKVTQCTPVDNTDPSRESDSSPDNPIPTQRKKKVKKKKTEAVPRSFPQPAPSGDPISRPLTHLPDRSPGARAPFPPHSPDRSISSSADGMNLSPRTASPARSTETFNSLQEDERPISPFYIRSQISPGHSRPELTNFLEKTIRSAVEQHLFNSHMHTGQSSEGLGPTAHSSSPVSTARERRRHLREQEENFRVEGDKENVPSLGVRVTEEGDRRLLLLPHEVQRNRKPKHIPTLTEHSDNQDAPTAMECQGPDRNCMENMVSADYRRYHQKDNGLHSIQTPAMKIQEALSGAEPCDDVPRLDLSTLTDDNNWAEPVPAYSSWQRESMDREEACLSPHAGGKLIRQLLEEDSDPMVSPRFYAYGDGQQYLDDTEVPPSPPNAHSFVSRRRSSSLGSCDDDREELTSAQLSKRIHVLKKKIRRFEEKFEEEHKYRPSHSDKAANPEVLRWMNELAKMRKDLKDHKLLKSEEDLTPIPRQRSNTLPKSFGSQLEKKPTETKAPKPPVESTLEAVMNKLQEKRNEAGRPEDIKDMTREQIGAEKVALQKALLYYESIHGRPITKNERQGMKPLYDRYRLIKQILCRASAIPVIGSPSSKRRGPLLQPIIEGVPALFFSDTQEEEDGSDDDNDTKTQFTVTVKPELSMLGLLDQLEEDTDGFISPVDELSPSKNTTDMRLSNLHAAPMQELVEQLQEAREEKKRIRKNLRDFEDQFFKQNGRNVQKEDRSPLAGEYNEYKHIKAKLRLLEVLISKRDSS</sequence>
<feature type="compositionally biased region" description="Polar residues" evidence="3">
    <location>
        <begin position="333"/>
        <end position="361"/>
    </location>
</feature>
<dbReference type="Proteomes" id="UP000694427">
    <property type="component" value="Unplaced"/>
</dbReference>
<name>A0A8C1Q3T1_CYPCA</name>
<evidence type="ECO:0000313" key="5">
    <source>
        <dbReference type="Ensembl" id="ENSCCRP00010017210.1"/>
    </source>
</evidence>
<feature type="coiled-coil region" evidence="2">
    <location>
        <begin position="935"/>
        <end position="962"/>
    </location>
</feature>
<dbReference type="Ensembl" id="ENSCCRT00010018768.1">
    <property type="protein sequence ID" value="ENSCCRP00010017210.1"/>
    <property type="gene ID" value="ENSCCRG00010006923.1"/>
</dbReference>
<feature type="region of interest" description="Disordered" evidence="3">
    <location>
        <begin position="483"/>
        <end position="506"/>
    </location>
</feature>
<evidence type="ECO:0000259" key="4">
    <source>
        <dbReference type="PROSITE" id="PS50238"/>
    </source>
</evidence>
<dbReference type="AlphaFoldDB" id="A0A8C1Q3T1"/>
<feature type="region of interest" description="Disordered" evidence="3">
    <location>
        <begin position="260"/>
        <end position="367"/>
    </location>
</feature>
<proteinExistence type="inferred from homology"/>
<reference evidence="5" key="2">
    <citation type="submission" date="2025-09" db="UniProtKB">
        <authorList>
            <consortium name="Ensembl"/>
        </authorList>
    </citation>
    <scope>IDENTIFICATION</scope>
</reference>
<dbReference type="Pfam" id="PF00620">
    <property type="entry name" value="RhoGAP"/>
    <property type="match status" value="1"/>
</dbReference>
<dbReference type="Pfam" id="PF26116">
    <property type="entry name" value="FAM13A"/>
    <property type="match status" value="1"/>
</dbReference>